<evidence type="ECO:0000313" key="2">
    <source>
        <dbReference type="Proteomes" id="UP000886998"/>
    </source>
</evidence>
<dbReference type="Proteomes" id="UP000886998">
    <property type="component" value="Unassembled WGS sequence"/>
</dbReference>
<proteinExistence type="predicted"/>
<comment type="caution">
    <text evidence="1">The sequence shown here is derived from an EMBL/GenBank/DDBJ whole genome shotgun (WGS) entry which is preliminary data.</text>
</comment>
<gene>
    <name evidence="1" type="ORF">TNIN_18701</name>
</gene>
<evidence type="ECO:0000313" key="1">
    <source>
        <dbReference type="EMBL" id="GFS49054.1"/>
    </source>
</evidence>
<sequence length="85" mass="9658">MAKLYIKQDLLEGSPWDRWQMIASEESIWINDLIPDGAMSIGFTPHQLRHDGEAPGEITSCDPALESKPQKTFTGWPRFLYLPPS</sequence>
<protein>
    <submittedName>
        <fullName evidence="1">Uncharacterized protein</fullName>
    </submittedName>
</protein>
<accession>A0A8X6JPF4</accession>
<keyword evidence="2" id="KW-1185">Reference proteome</keyword>
<dbReference type="EMBL" id="BMAV01026296">
    <property type="protein sequence ID" value="GFS49054.1"/>
    <property type="molecule type" value="Genomic_DNA"/>
</dbReference>
<dbReference type="AlphaFoldDB" id="A0A8X6JPF4"/>
<name>A0A8X6JPF4_9ARAC</name>
<organism evidence="1 2">
    <name type="scientific">Trichonephila inaurata madagascariensis</name>
    <dbReference type="NCBI Taxonomy" id="2747483"/>
    <lineage>
        <taxon>Eukaryota</taxon>
        <taxon>Metazoa</taxon>
        <taxon>Ecdysozoa</taxon>
        <taxon>Arthropoda</taxon>
        <taxon>Chelicerata</taxon>
        <taxon>Arachnida</taxon>
        <taxon>Araneae</taxon>
        <taxon>Araneomorphae</taxon>
        <taxon>Entelegynae</taxon>
        <taxon>Araneoidea</taxon>
        <taxon>Nephilidae</taxon>
        <taxon>Trichonephila</taxon>
        <taxon>Trichonephila inaurata</taxon>
    </lineage>
</organism>
<reference evidence="1" key="1">
    <citation type="submission" date="2020-08" db="EMBL/GenBank/DDBJ databases">
        <title>Multicomponent nature underlies the extraordinary mechanical properties of spider dragline silk.</title>
        <authorList>
            <person name="Kono N."/>
            <person name="Nakamura H."/>
            <person name="Mori M."/>
            <person name="Yoshida Y."/>
            <person name="Ohtoshi R."/>
            <person name="Malay A.D."/>
            <person name="Moran D.A.P."/>
            <person name="Tomita M."/>
            <person name="Numata K."/>
            <person name="Arakawa K."/>
        </authorList>
    </citation>
    <scope>NUCLEOTIDE SEQUENCE</scope>
</reference>